<dbReference type="OrthoDB" id="2289841at2759"/>
<dbReference type="EMBL" id="KV440972">
    <property type="protein sequence ID" value="OAD79115.1"/>
    <property type="molecule type" value="Genomic_DNA"/>
</dbReference>
<dbReference type="InParanoid" id="A0A162Y969"/>
<evidence type="ECO:0000313" key="1">
    <source>
        <dbReference type="EMBL" id="OAD79115.1"/>
    </source>
</evidence>
<sequence length="52" mass="5911">MTVNSFYLPRVNRPGTDLMSKHILLNTDVMNFIVKGIIGLNAVDEYFPQPTE</sequence>
<evidence type="ECO:0000313" key="2">
    <source>
        <dbReference type="Proteomes" id="UP000077315"/>
    </source>
</evidence>
<name>A0A162Y969_PHYB8</name>
<reference evidence="2" key="1">
    <citation type="submission" date="2015-06" db="EMBL/GenBank/DDBJ databases">
        <title>Expansion of signal transduction pathways in fungi by whole-genome duplication.</title>
        <authorList>
            <consortium name="DOE Joint Genome Institute"/>
            <person name="Corrochano L.M."/>
            <person name="Kuo A."/>
            <person name="Marcet-Houben M."/>
            <person name="Polaino S."/>
            <person name="Salamov A."/>
            <person name="Villalobos J.M."/>
            <person name="Alvarez M.I."/>
            <person name="Avalos J."/>
            <person name="Benito E.P."/>
            <person name="Benoit I."/>
            <person name="Burger G."/>
            <person name="Camino L.P."/>
            <person name="Canovas D."/>
            <person name="Cerda-Olmedo E."/>
            <person name="Cheng J.-F."/>
            <person name="Dominguez A."/>
            <person name="Elias M."/>
            <person name="Eslava A.P."/>
            <person name="Glaser F."/>
            <person name="Grimwood J."/>
            <person name="Gutierrez G."/>
            <person name="Heitman J."/>
            <person name="Henrissat B."/>
            <person name="Iturriaga E.A."/>
            <person name="Lang B.F."/>
            <person name="Lavin J.L."/>
            <person name="Lee S."/>
            <person name="Li W."/>
            <person name="Lindquist E."/>
            <person name="Lopez-Garcia S."/>
            <person name="Luque E.M."/>
            <person name="Marcos A.T."/>
            <person name="Martin J."/>
            <person name="McCluskey K."/>
            <person name="Medina H.R."/>
            <person name="Miralles-Duran A."/>
            <person name="Miyazaki A."/>
            <person name="Munoz-Torres E."/>
            <person name="Oguiza J.A."/>
            <person name="Ohm R."/>
            <person name="Olmedo M."/>
            <person name="Orejas M."/>
            <person name="Ortiz-Castellanos L."/>
            <person name="Pisabarro A.G."/>
            <person name="Rodriguez-Romero J."/>
            <person name="Ruiz-Herrera J."/>
            <person name="Ruiz-Vazquez R."/>
            <person name="Sanz C."/>
            <person name="Schackwitz W."/>
            <person name="Schmutz J."/>
            <person name="Shahriari M."/>
            <person name="Shelest E."/>
            <person name="Silva-Franco F."/>
            <person name="Soanes D."/>
            <person name="Syed K."/>
            <person name="Tagua V.G."/>
            <person name="Talbot N.J."/>
            <person name="Thon M."/>
            <person name="De vries R.P."/>
            <person name="Wiebenga A."/>
            <person name="Yadav J.S."/>
            <person name="Braun E.L."/>
            <person name="Baker S."/>
            <person name="Garre V."/>
            <person name="Horwitz B."/>
            <person name="Torres-Martinez S."/>
            <person name="Idnurm A."/>
            <person name="Herrera-Estrella A."/>
            <person name="Gabaldon T."/>
            <person name="Grigoriev I.V."/>
        </authorList>
    </citation>
    <scope>NUCLEOTIDE SEQUENCE [LARGE SCALE GENOMIC DNA]</scope>
    <source>
        <strain evidence="2">NRRL 1555(-)</strain>
    </source>
</reference>
<accession>A0A162Y969</accession>
<dbReference type="AlphaFoldDB" id="A0A162Y969"/>
<proteinExistence type="predicted"/>
<dbReference type="VEuPathDB" id="FungiDB:PHYBLDRAFT_178975"/>
<dbReference type="Proteomes" id="UP000077315">
    <property type="component" value="Unassembled WGS sequence"/>
</dbReference>
<protein>
    <submittedName>
        <fullName evidence="1">Uncharacterized protein</fullName>
    </submittedName>
</protein>
<dbReference type="RefSeq" id="XP_018297155.1">
    <property type="nucleotide sequence ID" value="XM_018438070.1"/>
</dbReference>
<gene>
    <name evidence="1" type="ORF">PHYBLDRAFT_178975</name>
</gene>
<organism evidence="1 2">
    <name type="scientific">Phycomyces blakesleeanus (strain ATCC 8743b / DSM 1359 / FGSC 10004 / NBRC 33097 / NRRL 1555)</name>
    <dbReference type="NCBI Taxonomy" id="763407"/>
    <lineage>
        <taxon>Eukaryota</taxon>
        <taxon>Fungi</taxon>
        <taxon>Fungi incertae sedis</taxon>
        <taxon>Mucoromycota</taxon>
        <taxon>Mucoromycotina</taxon>
        <taxon>Mucoromycetes</taxon>
        <taxon>Mucorales</taxon>
        <taxon>Phycomycetaceae</taxon>
        <taxon>Phycomyces</taxon>
    </lineage>
</organism>
<dbReference type="GeneID" id="28998976"/>
<keyword evidence="2" id="KW-1185">Reference proteome</keyword>